<dbReference type="Gene3D" id="3.40.50.2300">
    <property type="match status" value="1"/>
</dbReference>
<dbReference type="InterPro" id="IPR003594">
    <property type="entry name" value="HATPase_dom"/>
</dbReference>
<dbReference type="InterPro" id="IPR036890">
    <property type="entry name" value="HATPase_C_sf"/>
</dbReference>
<dbReference type="SMART" id="SM00065">
    <property type="entry name" value="GAF"/>
    <property type="match status" value="1"/>
</dbReference>
<keyword evidence="5" id="KW-0418">Kinase</keyword>
<evidence type="ECO:0000256" key="5">
    <source>
        <dbReference type="ARBA" id="ARBA00022777"/>
    </source>
</evidence>
<dbReference type="EMBL" id="CABFWE030000007">
    <property type="protein sequence ID" value="CAD7044244.1"/>
    <property type="molecule type" value="Genomic_DNA"/>
</dbReference>
<organism evidence="10 11">
    <name type="scientific">Pseudorhizobium halotolerans</name>
    <dbReference type="NCBI Taxonomy" id="1233081"/>
    <lineage>
        <taxon>Bacteria</taxon>
        <taxon>Pseudomonadati</taxon>
        <taxon>Pseudomonadota</taxon>
        <taxon>Alphaproteobacteria</taxon>
        <taxon>Hyphomicrobiales</taxon>
        <taxon>Rhizobiaceae</taxon>
        <taxon>Rhizobium/Agrobacterium group</taxon>
        <taxon>Pseudorhizobium</taxon>
    </lineage>
</organism>
<evidence type="ECO:0000259" key="8">
    <source>
        <dbReference type="PROSITE" id="PS50109"/>
    </source>
</evidence>
<dbReference type="SUPFAM" id="SSF55781">
    <property type="entry name" value="GAF domain-like"/>
    <property type="match status" value="1"/>
</dbReference>
<comment type="catalytic activity">
    <reaction evidence="1">
        <text>ATP + protein L-histidine = ADP + protein N-phospho-L-histidine.</text>
        <dbReference type="EC" id="2.7.13.3"/>
    </reaction>
</comment>
<dbReference type="SUPFAM" id="SSF55874">
    <property type="entry name" value="ATPase domain of HSP90 chaperone/DNA topoisomerase II/histidine kinase"/>
    <property type="match status" value="1"/>
</dbReference>
<feature type="modified residue" description="4-aspartylphosphate" evidence="6">
    <location>
        <position position="805"/>
    </location>
</feature>
<evidence type="ECO:0000256" key="2">
    <source>
        <dbReference type="ARBA" id="ARBA00012438"/>
    </source>
</evidence>
<keyword evidence="3 6" id="KW-0597">Phosphoprotein</keyword>
<dbReference type="CDD" id="cd00082">
    <property type="entry name" value="HisKA"/>
    <property type="match status" value="1"/>
</dbReference>
<dbReference type="EC" id="2.7.13.3" evidence="2"/>
<evidence type="ECO:0000259" key="9">
    <source>
        <dbReference type="PROSITE" id="PS50110"/>
    </source>
</evidence>
<gene>
    <name evidence="10" type="ORF">RHAB21_03418</name>
</gene>
<dbReference type="InterPro" id="IPR005467">
    <property type="entry name" value="His_kinase_dom"/>
</dbReference>
<dbReference type="InterPro" id="IPR003018">
    <property type="entry name" value="GAF"/>
</dbReference>
<dbReference type="PROSITE" id="PS50109">
    <property type="entry name" value="HIS_KIN"/>
    <property type="match status" value="1"/>
</dbReference>
<dbReference type="Gene3D" id="3.30.565.10">
    <property type="entry name" value="Histidine kinase-like ATPase, C-terminal domain"/>
    <property type="match status" value="1"/>
</dbReference>
<dbReference type="SMART" id="SM00448">
    <property type="entry name" value="REC"/>
    <property type="match status" value="1"/>
</dbReference>
<dbReference type="InterPro" id="IPR035965">
    <property type="entry name" value="PAS-like_dom_sf"/>
</dbReference>
<sequence length="877" mass="95513">MASSIFPSSTGLMADKIRSFAWERTPLGPIESWSPALKISVEAVVASKFPQCLFWGPDLIAIYNDEFLPILGAKEEALGQPLRVTWSETWEALRPIAEDALAGIAGYHEDFQLQTTRHGHTETAYFTFCYAPVRDENGTVLGMLDTAIETTDAVHGRRSLISERERYRQMFENAPGFMAMLSVPDFRIEYANPAYMRLIGDRDVIGRKVIDALPEAISQGYLDILQEILQSGKAYAAAGKLFSFMPPAAAQAQDRYLDFVYQPIRSPGGEITNIFVSGSDVTERTLGEETLRRSEARLRFLDDLAKETGKGADADTILAVTTRMVGEYLRLSNCAYADMDDDEDGFTIRGDWAAEGSPSIVGHYSLAAFGRLAVSNLTRGLPLIVNDNQKELAPEEAKTFQDIGIAATICMPLLRGGKLTALMAIHDKVPHTWSAEELALIREVTERSWAHIQRVRAEAELRSTAEALAALNASLEARVEERTAALVQAEEALRHSQKMEAVGQLTGGLAHDFNNILAGIGGSLELMNTRLSQGRIADVDRYLHGAQSAVKRAAGLTQRLLAFSRRQTLDPKPLDLNRLVAGMHDLIARSVGPSVAVEAVAAGGLWTTFADVGQLENALLNLCINARDAMPDGGKVTIETANRWMDERAARERGLAPGQYVSLCVSDTGTGMSSETIARAFDPFFTTKPTGQGTGLGLSMVYGFAGQSDGSARIYSEVGQGTMVCLYLPRYAAEAPDEEEFEREPEAPRASGSQTILVVDDEPLVRMVAVEILTELGYDVLEADDGPSAMKLLQSHRDICLLLTDVGLPNGMNGRQLADAARLGQPDLKVLFITGYAENAVLNHGHLERGMQVMTKPFSGEALARRVNDIIKGEHGG</sequence>
<dbReference type="Pfam" id="PF02518">
    <property type="entry name" value="HATPase_c"/>
    <property type="match status" value="1"/>
</dbReference>
<dbReference type="PANTHER" id="PTHR43065:SF42">
    <property type="entry name" value="TWO-COMPONENT SENSOR PPRA"/>
    <property type="match status" value="1"/>
</dbReference>
<keyword evidence="11" id="KW-1185">Reference proteome</keyword>
<proteinExistence type="predicted"/>
<accession>A0ABM8PRB3</accession>
<evidence type="ECO:0000256" key="6">
    <source>
        <dbReference type="PROSITE-ProRule" id="PRU00169"/>
    </source>
</evidence>
<dbReference type="Proteomes" id="UP000601041">
    <property type="component" value="Unassembled WGS sequence"/>
</dbReference>
<dbReference type="Gene3D" id="3.30.450.40">
    <property type="match status" value="1"/>
</dbReference>
<dbReference type="PANTHER" id="PTHR43065">
    <property type="entry name" value="SENSOR HISTIDINE KINASE"/>
    <property type="match status" value="1"/>
</dbReference>
<evidence type="ECO:0000256" key="3">
    <source>
        <dbReference type="ARBA" id="ARBA00022553"/>
    </source>
</evidence>
<dbReference type="Pfam" id="PF01590">
    <property type="entry name" value="GAF"/>
    <property type="match status" value="1"/>
</dbReference>
<feature type="domain" description="Response regulatory" evidence="9">
    <location>
        <begin position="755"/>
        <end position="871"/>
    </location>
</feature>
<dbReference type="Gene3D" id="3.30.450.20">
    <property type="entry name" value="PAS domain"/>
    <property type="match status" value="2"/>
</dbReference>
<dbReference type="SUPFAM" id="SSF55785">
    <property type="entry name" value="PYP-like sensor domain (PAS domain)"/>
    <property type="match status" value="1"/>
</dbReference>
<comment type="caution">
    <text evidence="10">The sequence shown here is derived from an EMBL/GenBank/DDBJ whole genome shotgun (WGS) entry which is preliminary data.</text>
</comment>
<dbReference type="InterPro" id="IPR011006">
    <property type="entry name" value="CheY-like_superfamily"/>
</dbReference>
<dbReference type="CDD" id="cd16919">
    <property type="entry name" value="HATPase_CckA-like"/>
    <property type="match status" value="1"/>
</dbReference>
<evidence type="ECO:0000313" key="11">
    <source>
        <dbReference type="Proteomes" id="UP000601041"/>
    </source>
</evidence>
<dbReference type="PRINTS" id="PR00344">
    <property type="entry name" value="BCTRLSENSOR"/>
</dbReference>
<dbReference type="InterPro" id="IPR013656">
    <property type="entry name" value="PAS_4"/>
</dbReference>
<feature type="domain" description="Histidine kinase" evidence="8">
    <location>
        <begin position="508"/>
        <end position="732"/>
    </location>
</feature>
<evidence type="ECO:0000313" key="10">
    <source>
        <dbReference type="EMBL" id="CAD7044244.1"/>
    </source>
</evidence>
<name>A0ABM8PRB3_9HYPH</name>
<dbReference type="Pfam" id="PF08448">
    <property type="entry name" value="PAS_4"/>
    <property type="match status" value="1"/>
</dbReference>
<dbReference type="CDD" id="cd00130">
    <property type="entry name" value="PAS"/>
    <property type="match status" value="1"/>
</dbReference>
<keyword evidence="4" id="KW-0808">Transferase</keyword>
<dbReference type="SMART" id="SM00091">
    <property type="entry name" value="PAS"/>
    <property type="match status" value="1"/>
</dbReference>
<dbReference type="NCBIfam" id="TIGR00229">
    <property type="entry name" value="sensory_box"/>
    <property type="match status" value="1"/>
</dbReference>
<dbReference type="InterPro" id="IPR003661">
    <property type="entry name" value="HisK_dim/P_dom"/>
</dbReference>
<evidence type="ECO:0000256" key="7">
    <source>
        <dbReference type="SAM" id="Coils"/>
    </source>
</evidence>
<keyword evidence="7" id="KW-0175">Coiled coil</keyword>
<dbReference type="CDD" id="cd18161">
    <property type="entry name" value="REC_hyHK_blue-like"/>
    <property type="match status" value="1"/>
</dbReference>
<dbReference type="SMART" id="SM00387">
    <property type="entry name" value="HATPase_c"/>
    <property type="match status" value="1"/>
</dbReference>
<protein>
    <recommendedName>
        <fullName evidence="2">histidine kinase</fullName>
        <ecNumber evidence="2">2.7.13.3</ecNumber>
    </recommendedName>
</protein>
<dbReference type="Gene3D" id="1.10.287.130">
    <property type="match status" value="1"/>
</dbReference>
<dbReference type="SMART" id="SM00388">
    <property type="entry name" value="HisKA"/>
    <property type="match status" value="1"/>
</dbReference>
<dbReference type="Pfam" id="PF00072">
    <property type="entry name" value="Response_reg"/>
    <property type="match status" value="1"/>
</dbReference>
<evidence type="ECO:0000256" key="4">
    <source>
        <dbReference type="ARBA" id="ARBA00022679"/>
    </source>
</evidence>
<dbReference type="InterPro" id="IPR029016">
    <property type="entry name" value="GAF-like_dom_sf"/>
</dbReference>
<dbReference type="Pfam" id="PF00512">
    <property type="entry name" value="HisKA"/>
    <property type="match status" value="1"/>
</dbReference>
<evidence type="ECO:0000256" key="1">
    <source>
        <dbReference type="ARBA" id="ARBA00000085"/>
    </source>
</evidence>
<dbReference type="PROSITE" id="PS50110">
    <property type="entry name" value="RESPONSE_REGULATORY"/>
    <property type="match status" value="1"/>
</dbReference>
<feature type="coiled-coil region" evidence="7">
    <location>
        <begin position="454"/>
        <end position="492"/>
    </location>
</feature>
<dbReference type="InterPro" id="IPR000014">
    <property type="entry name" value="PAS"/>
</dbReference>
<dbReference type="InterPro" id="IPR001789">
    <property type="entry name" value="Sig_transdc_resp-reg_receiver"/>
</dbReference>
<dbReference type="InterPro" id="IPR004358">
    <property type="entry name" value="Sig_transdc_His_kin-like_C"/>
</dbReference>
<dbReference type="SUPFAM" id="SSF52172">
    <property type="entry name" value="CheY-like"/>
    <property type="match status" value="1"/>
</dbReference>
<dbReference type="SUPFAM" id="SSF47384">
    <property type="entry name" value="Homodimeric domain of signal transducing histidine kinase"/>
    <property type="match status" value="1"/>
</dbReference>
<reference evidence="10 11" key="1">
    <citation type="submission" date="2020-11" db="EMBL/GenBank/DDBJ databases">
        <authorList>
            <person name="Lassalle F."/>
        </authorList>
    </citation>
    <scope>NUCLEOTIDE SEQUENCE [LARGE SCALE GENOMIC DNA]</scope>
    <source>
        <strain evidence="10 11">AB21</strain>
    </source>
</reference>
<dbReference type="InterPro" id="IPR036097">
    <property type="entry name" value="HisK_dim/P_sf"/>
</dbReference>